<dbReference type="RefSeq" id="WP_007917456.1">
    <property type="nucleotide sequence ID" value="NZ_ADVG01000003.1"/>
</dbReference>
<evidence type="ECO:0000256" key="1">
    <source>
        <dbReference type="SAM" id="Coils"/>
    </source>
</evidence>
<gene>
    <name evidence="3" type="ORF">Krac_6483</name>
</gene>
<organism evidence="3 4">
    <name type="scientific">Ktedonobacter racemifer DSM 44963</name>
    <dbReference type="NCBI Taxonomy" id="485913"/>
    <lineage>
        <taxon>Bacteria</taxon>
        <taxon>Bacillati</taxon>
        <taxon>Chloroflexota</taxon>
        <taxon>Ktedonobacteria</taxon>
        <taxon>Ktedonobacterales</taxon>
        <taxon>Ktedonobacteraceae</taxon>
        <taxon>Ktedonobacter</taxon>
    </lineage>
</organism>
<dbReference type="Proteomes" id="UP000004508">
    <property type="component" value="Unassembled WGS sequence"/>
</dbReference>
<dbReference type="EMBL" id="ADVG01000003">
    <property type="protein sequence ID" value="EFH85293.1"/>
    <property type="molecule type" value="Genomic_DNA"/>
</dbReference>
<accession>D6TUW7</accession>
<keyword evidence="4" id="KW-1185">Reference proteome</keyword>
<sequence>MRKRKRAAPPRTEPYSEQQLAGLRGHAQAQKQQTLSRLEAAITSLAKQHKQISARTIRKECGLEYASIRRNPEALLLYQQHSTFLKQQRKQKKAPQPDTLSPRDPLLAYKKTDLMARVRKAEELLKAQEQQYATLLQDYVQKDIKIAELEAELARHRQYLEGLRLTIQRQEHQGP</sequence>
<feature type="coiled-coil region" evidence="1">
    <location>
        <begin position="111"/>
        <end position="166"/>
    </location>
</feature>
<dbReference type="OrthoDB" id="9860014at2"/>
<proteinExistence type="predicted"/>
<feature type="region of interest" description="Disordered" evidence="2">
    <location>
        <begin position="1"/>
        <end position="32"/>
    </location>
</feature>
<comment type="caution">
    <text evidence="3">The sequence shown here is derived from an EMBL/GenBank/DDBJ whole genome shotgun (WGS) entry which is preliminary data.</text>
</comment>
<dbReference type="AlphaFoldDB" id="D6TUW7"/>
<evidence type="ECO:0000256" key="2">
    <source>
        <dbReference type="SAM" id="MobiDB-lite"/>
    </source>
</evidence>
<dbReference type="InParanoid" id="D6TUW7"/>
<reference evidence="3 4" key="1">
    <citation type="journal article" date="2011" name="Stand. Genomic Sci.">
        <title>Non-contiguous finished genome sequence and contextual data of the filamentous soil bacterium Ktedonobacter racemifer type strain (SOSP1-21).</title>
        <authorList>
            <person name="Chang Y.J."/>
            <person name="Land M."/>
            <person name="Hauser L."/>
            <person name="Chertkov O."/>
            <person name="Del Rio T.G."/>
            <person name="Nolan M."/>
            <person name="Copeland A."/>
            <person name="Tice H."/>
            <person name="Cheng J.F."/>
            <person name="Lucas S."/>
            <person name="Han C."/>
            <person name="Goodwin L."/>
            <person name="Pitluck S."/>
            <person name="Ivanova N."/>
            <person name="Ovchinikova G."/>
            <person name="Pati A."/>
            <person name="Chen A."/>
            <person name="Palaniappan K."/>
            <person name="Mavromatis K."/>
            <person name="Liolios K."/>
            <person name="Brettin T."/>
            <person name="Fiebig A."/>
            <person name="Rohde M."/>
            <person name="Abt B."/>
            <person name="Goker M."/>
            <person name="Detter J.C."/>
            <person name="Woyke T."/>
            <person name="Bristow J."/>
            <person name="Eisen J.A."/>
            <person name="Markowitz V."/>
            <person name="Hugenholtz P."/>
            <person name="Kyrpides N.C."/>
            <person name="Klenk H.P."/>
            <person name="Lapidus A."/>
        </authorList>
    </citation>
    <scope>NUCLEOTIDE SEQUENCE [LARGE SCALE GENOMIC DNA]</scope>
    <source>
        <strain evidence="4">DSM 44963</strain>
    </source>
</reference>
<keyword evidence="1" id="KW-0175">Coiled coil</keyword>
<evidence type="ECO:0000313" key="3">
    <source>
        <dbReference type="EMBL" id="EFH85293.1"/>
    </source>
</evidence>
<protein>
    <submittedName>
        <fullName evidence="3">Uncharacterized protein</fullName>
    </submittedName>
</protein>
<evidence type="ECO:0000313" key="4">
    <source>
        <dbReference type="Proteomes" id="UP000004508"/>
    </source>
</evidence>
<name>D6TUW7_KTERA</name>